<evidence type="ECO:0000313" key="2">
    <source>
        <dbReference type="Proteomes" id="UP000887013"/>
    </source>
</evidence>
<dbReference type="AlphaFoldDB" id="A0A8X6PNL5"/>
<proteinExistence type="predicted"/>
<protein>
    <submittedName>
        <fullName evidence="1">Integrase catalytic domain-containing protein</fullName>
    </submittedName>
</protein>
<evidence type="ECO:0000313" key="1">
    <source>
        <dbReference type="EMBL" id="GFT80465.1"/>
    </source>
</evidence>
<sequence>MGTRLLKYFCEEVDIQPSAATLWTLSWIRSDPNIWKTFVCNRTTEIRQYTNPVQWRHCPGTQNSADHLSVLPSKVSYLKNWWYGPHWLTQEPSLSGQQICYLMNN</sequence>
<name>A0A8X6PNL5_NEPPI</name>
<dbReference type="Proteomes" id="UP000887013">
    <property type="component" value="Unassembled WGS sequence"/>
</dbReference>
<reference evidence="1" key="1">
    <citation type="submission" date="2020-08" db="EMBL/GenBank/DDBJ databases">
        <title>Multicomponent nature underlies the extraordinary mechanical properties of spider dragline silk.</title>
        <authorList>
            <person name="Kono N."/>
            <person name="Nakamura H."/>
            <person name="Mori M."/>
            <person name="Yoshida Y."/>
            <person name="Ohtoshi R."/>
            <person name="Malay A.D."/>
            <person name="Moran D.A.P."/>
            <person name="Tomita M."/>
            <person name="Numata K."/>
            <person name="Arakawa K."/>
        </authorList>
    </citation>
    <scope>NUCLEOTIDE SEQUENCE</scope>
</reference>
<accession>A0A8X6PNL5</accession>
<dbReference type="EMBL" id="BMAW01118561">
    <property type="protein sequence ID" value="GFT80465.1"/>
    <property type="molecule type" value="Genomic_DNA"/>
</dbReference>
<organism evidence="1 2">
    <name type="scientific">Nephila pilipes</name>
    <name type="common">Giant wood spider</name>
    <name type="synonym">Nephila maculata</name>
    <dbReference type="NCBI Taxonomy" id="299642"/>
    <lineage>
        <taxon>Eukaryota</taxon>
        <taxon>Metazoa</taxon>
        <taxon>Ecdysozoa</taxon>
        <taxon>Arthropoda</taxon>
        <taxon>Chelicerata</taxon>
        <taxon>Arachnida</taxon>
        <taxon>Araneae</taxon>
        <taxon>Araneomorphae</taxon>
        <taxon>Entelegynae</taxon>
        <taxon>Araneoidea</taxon>
        <taxon>Nephilidae</taxon>
        <taxon>Nephila</taxon>
    </lineage>
</organism>
<dbReference type="OrthoDB" id="6422603at2759"/>
<comment type="caution">
    <text evidence="1">The sequence shown here is derived from an EMBL/GenBank/DDBJ whole genome shotgun (WGS) entry which is preliminary data.</text>
</comment>
<gene>
    <name evidence="1" type="primary">AVEN_218542_1</name>
    <name evidence="1" type="ORF">NPIL_506131</name>
</gene>
<keyword evidence="2" id="KW-1185">Reference proteome</keyword>